<evidence type="ECO:0008006" key="3">
    <source>
        <dbReference type="Google" id="ProtNLM"/>
    </source>
</evidence>
<sequence>MSLVLGPVHHWMYNKIKTTEARESSVADALKEKYGQEAEGILNSVYEKHPCADPDISLEEKLGDMPIHAGIQELIIKAETREAATVAAFCEKYGNEAKDLIIEAAHDNGVEFGKKALEEKQVSGDCDAEKAFELIQSYLCDGMPCDRGAQVQDEAADRTTWDHTECVHEQYWKDAGASFETMCDMVNSWISGFGEGANPKIKHTRERAIAVGDSDCLNAFELS</sequence>
<proteinExistence type="predicted"/>
<evidence type="ECO:0000313" key="1">
    <source>
        <dbReference type="EMBL" id="MBS1257346.1"/>
    </source>
</evidence>
<gene>
    <name evidence="1" type="ORF">MAG551_00388</name>
</gene>
<evidence type="ECO:0000313" key="2">
    <source>
        <dbReference type="Proteomes" id="UP000722750"/>
    </source>
</evidence>
<comment type="caution">
    <text evidence="1">The sequence shown here is derived from an EMBL/GenBank/DDBJ whole genome shotgun (WGS) entry which is preliminary data.</text>
</comment>
<reference evidence="1" key="1">
    <citation type="journal article" date="2021" name="ISME J.">
        <title>Fine-scale metabolic discontinuity in a stratified prokaryote microbiome of a Red Sea deep halocline.</title>
        <authorList>
            <person name="Michoud G."/>
            <person name="Ngugi D.K."/>
            <person name="Barozzi A."/>
            <person name="Merlino G."/>
            <person name="Calleja M.L."/>
            <person name="Delgado-Huertas A."/>
            <person name="Moran X.A.G."/>
            <person name="Daffonchio D."/>
        </authorList>
    </citation>
    <scope>NUCLEOTIDE SEQUENCE</scope>
    <source>
        <strain evidence="1">SuakinDeep_MAG55_1</strain>
    </source>
</reference>
<dbReference type="EMBL" id="JAANXD010000020">
    <property type="protein sequence ID" value="MBS1257346.1"/>
    <property type="molecule type" value="Genomic_DNA"/>
</dbReference>
<organism evidence="1 2">
    <name type="scientific">Candidatus Scalindua arabica</name>
    <dbReference type="NCBI Taxonomy" id="1127984"/>
    <lineage>
        <taxon>Bacteria</taxon>
        <taxon>Pseudomonadati</taxon>
        <taxon>Planctomycetota</taxon>
        <taxon>Candidatus Brocadiia</taxon>
        <taxon>Candidatus Brocadiales</taxon>
        <taxon>Candidatus Scalinduaceae</taxon>
        <taxon>Candidatus Scalindua</taxon>
    </lineage>
</organism>
<name>A0A941W1G0_9BACT</name>
<protein>
    <recommendedName>
        <fullName evidence="3">L-2-amino-thiazoline-4-carboxylic acid hydrolase</fullName>
    </recommendedName>
</protein>
<dbReference type="Pfam" id="PF14196">
    <property type="entry name" value="ATC_hydrolase"/>
    <property type="match status" value="1"/>
</dbReference>
<dbReference type="InterPro" id="IPR026002">
    <property type="entry name" value="ATC_hydrolase-like"/>
</dbReference>
<dbReference type="Proteomes" id="UP000722750">
    <property type="component" value="Unassembled WGS sequence"/>
</dbReference>
<accession>A0A941W1G0</accession>
<dbReference type="AlphaFoldDB" id="A0A941W1G0"/>